<dbReference type="EMBL" id="KN551794">
    <property type="protein sequence ID" value="KHJ91809.1"/>
    <property type="molecule type" value="Genomic_DNA"/>
</dbReference>
<evidence type="ECO:0000313" key="2">
    <source>
        <dbReference type="Proteomes" id="UP000053660"/>
    </source>
</evidence>
<gene>
    <name evidence="1" type="ORF">OESDEN_08317</name>
</gene>
<protein>
    <submittedName>
        <fullName evidence="1">Uncharacterized protein</fullName>
    </submittedName>
</protein>
<proteinExistence type="predicted"/>
<keyword evidence="2" id="KW-1185">Reference proteome</keyword>
<dbReference type="Proteomes" id="UP000053660">
    <property type="component" value="Unassembled WGS sequence"/>
</dbReference>
<accession>A0A0B1T3J7</accession>
<evidence type="ECO:0000313" key="1">
    <source>
        <dbReference type="EMBL" id="KHJ91809.1"/>
    </source>
</evidence>
<organism evidence="1 2">
    <name type="scientific">Oesophagostomum dentatum</name>
    <name type="common">Nodular worm</name>
    <dbReference type="NCBI Taxonomy" id="61180"/>
    <lineage>
        <taxon>Eukaryota</taxon>
        <taxon>Metazoa</taxon>
        <taxon>Ecdysozoa</taxon>
        <taxon>Nematoda</taxon>
        <taxon>Chromadorea</taxon>
        <taxon>Rhabditida</taxon>
        <taxon>Rhabditina</taxon>
        <taxon>Rhabditomorpha</taxon>
        <taxon>Strongyloidea</taxon>
        <taxon>Strongylidae</taxon>
        <taxon>Oesophagostomum</taxon>
    </lineage>
</organism>
<sequence length="66" mass="7564">MFATLGLDCKTDAEYRQDLFSSVAKANQDMEWDCELEKKALKGEKPTGNAFQLNVERYVSRNMNVN</sequence>
<dbReference type="AlphaFoldDB" id="A0A0B1T3J7"/>
<name>A0A0B1T3J7_OESDE</name>
<reference evidence="1 2" key="1">
    <citation type="submission" date="2014-03" db="EMBL/GenBank/DDBJ databases">
        <title>Draft genome of the hookworm Oesophagostomum dentatum.</title>
        <authorList>
            <person name="Mitreva M."/>
        </authorList>
    </citation>
    <scope>NUCLEOTIDE SEQUENCE [LARGE SCALE GENOMIC DNA]</scope>
    <source>
        <strain evidence="1 2">OD-Hann</strain>
    </source>
</reference>